<comment type="caution">
    <text evidence="1">The sequence shown here is derived from an EMBL/GenBank/DDBJ whole genome shotgun (WGS) entry which is preliminary data.</text>
</comment>
<proteinExistence type="predicted"/>
<reference evidence="1" key="1">
    <citation type="submission" date="2023-07" db="EMBL/GenBank/DDBJ databases">
        <title>draft genome sequence of fig (Ficus carica).</title>
        <authorList>
            <person name="Takahashi T."/>
            <person name="Nishimura K."/>
        </authorList>
    </citation>
    <scope>NUCLEOTIDE SEQUENCE</scope>
</reference>
<evidence type="ECO:0000313" key="2">
    <source>
        <dbReference type="Proteomes" id="UP001187192"/>
    </source>
</evidence>
<name>A0AA88JHG0_FICCA</name>
<dbReference type="Proteomes" id="UP001187192">
    <property type="component" value="Unassembled WGS sequence"/>
</dbReference>
<accession>A0AA88JHG0</accession>
<sequence length="74" mass="8075">MRDMKVSFTLANPSLTGLDWLFMLKISEETQVGDGDGVVIGDGEEGEVVRGIYVAEDMVVIEEPETTAEPRATE</sequence>
<keyword evidence="2" id="KW-1185">Reference proteome</keyword>
<evidence type="ECO:0000313" key="1">
    <source>
        <dbReference type="EMBL" id="GMN72157.1"/>
    </source>
</evidence>
<protein>
    <submittedName>
        <fullName evidence="1">Uncharacterized protein</fullName>
    </submittedName>
</protein>
<gene>
    <name evidence="1" type="ORF">TIFTF001_051947</name>
</gene>
<dbReference type="EMBL" id="BTGU01010277">
    <property type="protein sequence ID" value="GMN72157.1"/>
    <property type="molecule type" value="Genomic_DNA"/>
</dbReference>
<organism evidence="1 2">
    <name type="scientific">Ficus carica</name>
    <name type="common">Common fig</name>
    <dbReference type="NCBI Taxonomy" id="3494"/>
    <lineage>
        <taxon>Eukaryota</taxon>
        <taxon>Viridiplantae</taxon>
        <taxon>Streptophyta</taxon>
        <taxon>Embryophyta</taxon>
        <taxon>Tracheophyta</taxon>
        <taxon>Spermatophyta</taxon>
        <taxon>Magnoliopsida</taxon>
        <taxon>eudicotyledons</taxon>
        <taxon>Gunneridae</taxon>
        <taxon>Pentapetalae</taxon>
        <taxon>rosids</taxon>
        <taxon>fabids</taxon>
        <taxon>Rosales</taxon>
        <taxon>Moraceae</taxon>
        <taxon>Ficeae</taxon>
        <taxon>Ficus</taxon>
    </lineage>
</organism>
<dbReference type="AlphaFoldDB" id="A0AA88JHG0"/>